<evidence type="ECO:0000313" key="2">
    <source>
        <dbReference type="EMBL" id="CAB4132713.1"/>
    </source>
</evidence>
<protein>
    <recommendedName>
        <fullName evidence="3">Portal protein</fullName>
    </recommendedName>
</protein>
<accession>A0A6J5LHG0</accession>
<proteinExistence type="predicted"/>
<name>A0A6J5LHG0_9CAUD</name>
<dbReference type="EMBL" id="LR796266">
    <property type="protein sequence ID" value="CAB4132713.1"/>
    <property type="molecule type" value="Genomic_DNA"/>
</dbReference>
<evidence type="ECO:0008006" key="3">
    <source>
        <dbReference type="Google" id="ProtNLM"/>
    </source>
</evidence>
<sequence length="709" mass="80104">MPNPYTQVENELEQSFTELHTADTNYEAVDLSMSDDDLDKMLIQSLEADRAHWNKKPWNLEATDVTNTAFLLGDQIDEKEYVGNETRYMDNRLFSSARAILSYATGQLAKPELTPSTSNEVNIKGARDTGSALYQDSADDHVDLQVRAAVLNLISRKRAYIKLRYDPNIGQFGKVVSEVCNPEDVILCRYSAYMKNPAKIYHRLRCSVDELCAKFPGKQAEILEAFSIRRGTYSQTSKMVTYFECWFTYTDSDMTPKEGVCWFVHEKHLILDKMPNPNWIYAKSRKKEMQANVTTLPPKPFVIFNHINTGHSAIDETCLIEQALPLQKMLNKRLRQIGENADYVNGRWVYSKKAFSEEDARKLINKGARTLAGVDREDVTNALANVAPQQLGQWVENTIYDYRSEIDVTMGTPAQFKGSDPKSSDTLGRDLMLKQQAGALQDDLVRSVAVSMSEYYKIKLQMWRVNYTDDYWFQTKGGDGEYEFILINGDKLDTNVKVGVQVDSTLPLDKASIRATALQLWGSGQAIDYKTMMEDLGLPNPDIRTERYLKSHMDPINYLKSVQMEQINNQAESDIDLLIANKVPDERDNYDEEYFTYFNKFIASNRFAKIQGTDPQAAQRITAFLMAVQHAMMQSVNLQESMQPPVFLDEAGISNAPTPLPIPKTSIKIAGQVDPQESAQLAGVQPSQIAPPQQNPATPPQAPGSTPQK</sequence>
<reference evidence="2" key="1">
    <citation type="submission" date="2020-04" db="EMBL/GenBank/DDBJ databases">
        <authorList>
            <person name="Chiriac C."/>
            <person name="Salcher M."/>
            <person name="Ghai R."/>
            <person name="Kavagutti S V."/>
        </authorList>
    </citation>
    <scope>NUCLEOTIDE SEQUENCE</scope>
</reference>
<organism evidence="2">
    <name type="scientific">uncultured Caudovirales phage</name>
    <dbReference type="NCBI Taxonomy" id="2100421"/>
    <lineage>
        <taxon>Viruses</taxon>
        <taxon>Duplodnaviria</taxon>
        <taxon>Heunggongvirae</taxon>
        <taxon>Uroviricota</taxon>
        <taxon>Caudoviricetes</taxon>
        <taxon>Peduoviridae</taxon>
        <taxon>Maltschvirus</taxon>
        <taxon>Maltschvirus maltsch</taxon>
    </lineage>
</organism>
<feature type="compositionally biased region" description="Pro residues" evidence="1">
    <location>
        <begin position="693"/>
        <end position="702"/>
    </location>
</feature>
<dbReference type="Pfam" id="PF16510">
    <property type="entry name" value="P22_portal"/>
    <property type="match status" value="1"/>
</dbReference>
<gene>
    <name evidence="2" type="ORF">UFOVP253_57</name>
</gene>
<evidence type="ECO:0000256" key="1">
    <source>
        <dbReference type="SAM" id="MobiDB-lite"/>
    </source>
</evidence>
<feature type="region of interest" description="Disordered" evidence="1">
    <location>
        <begin position="673"/>
        <end position="709"/>
    </location>
</feature>
<dbReference type="InterPro" id="IPR032427">
    <property type="entry name" value="P22_portal"/>
</dbReference>